<keyword evidence="10 13" id="KW-0472">Membrane</keyword>
<keyword evidence="17" id="KW-1185">Reference proteome</keyword>
<dbReference type="InterPro" id="IPR002469">
    <property type="entry name" value="Peptidase_S9B_N"/>
</dbReference>
<dbReference type="OrthoDB" id="16520at2759"/>
<protein>
    <submittedName>
        <fullName evidence="16">Uncharacterized protein</fullName>
    </submittedName>
</protein>
<dbReference type="Pfam" id="PF00326">
    <property type="entry name" value="Peptidase_S9"/>
    <property type="match status" value="1"/>
</dbReference>
<dbReference type="GO" id="GO:0004177">
    <property type="term" value="F:aminopeptidase activity"/>
    <property type="evidence" value="ECO:0007669"/>
    <property type="project" value="UniProtKB-KW"/>
</dbReference>
<feature type="transmembrane region" description="Helical" evidence="13">
    <location>
        <begin position="100"/>
        <end position="121"/>
    </location>
</feature>
<feature type="compositionally biased region" description="Polar residues" evidence="12">
    <location>
        <begin position="43"/>
        <end position="53"/>
    </location>
</feature>
<reference evidence="16" key="1">
    <citation type="journal article" date="2020" name="Fungal Divers.">
        <title>Resolving the Mortierellaceae phylogeny through synthesis of multi-gene phylogenetics and phylogenomics.</title>
        <authorList>
            <person name="Vandepol N."/>
            <person name="Liber J."/>
            <person name="Desiro A."/>
            <person name="Na H."/>
            <person name="Kennedy M."/>
            <person name="Barry K."/>
            <person name="Grigoriev I.V."/>
            <person name="Miller A.N."/>
            <person name="O'Donnell K."/>
            <person name="Stajich J.E."/>
            <person name="Bonito G."/>
        </authorList>
    </citation>
    <scope>NUCLEOTIDE SEQUENCE</scope>
    <source>
        <strain evidence="16">MES-2147</strain>
    </source>
</reference>
<dbReference type="AlphaFoldDB" id="A0A9P6SL98"/>
<evidence type="ECO:0000256" key="4">
    <source>
        <dbReference type="ARBA" id="ARBA00022670"/>
    </source>
</evidence>
<gene>
    <name evidence="16" type="ORF">BGZ65_005231</name>
</gene>
<dbReference type="SUPFAM" id="SSF82171">
    <property type="entry name" value="DPP6 N-terminal domain-like"/>
    <property type="match status" value="1"/>
</dbReference>
<dbReference type="PANTHER" id="PTHR11731:SF200">
    <property type="entry name" value="DIPEPTIDYL PEPTIDASE 10, ISOFORM B"/>
    <property type="match status" value="1"/>
</dbReference>
<dbReference type="InterPro" id="IPR029058">
    <property type="entry name" value="AB_hydrolase_fold"/>
</dbReference>
<evidence type="ECO:0000256" key="5">
    <source>
        <dbReference type="ARBA" id="ARBA00022692"/>
    </source>
</evidence>
<keyword evidence="11" id="KW-0325">Glycoprotein</keyword>
<dbReference type="GO" id="GO:0005774">
    <property type="term" value="C:vacuolar membrane"/>
    <property type="evidence" value="ECO:0007669"/>
    <property type="project" value="UniProtKB-SubCell"/>
</dbReference>
<evidence type="ECO:0000256" key="10">
    <source>
        <dbReference type="ARBA" id="ARBA00023136"/>
    </source>
</evidence>
<evidence type="ECO:0000256" key="7">
    <source>
        <dbReference type="ARBA" id="ARBA00022825"/>
    </source>
</evidence>
<evidence type="ECO:0000256" key="12">
    <source>
        <dbReference type="SAM" id="MobiDB-lite"/>
    </source>
</evidence>
<keyword evidence="9 13" id="KW-1133">Transmembrane helix</keyword>
<comment type="subcellular location">
    <subcellularLocation>
        <location evidence="1">Vacuole membrane</location>
        <topology evidence="1">Single-pass type II membrane protein</topology>
    </subcellularLocation>
</comment>
<dbReference type="GO" id="GO:0006508">
    <property type="term" value="P:proteolysis"/>
    <property type="evidence" value="ECO:0007669"/>
    <property type="project" value="UniProtKB-KW"/>
</dbReference>
<dbReference type="FunFam" id="3.40.50.1820:FF:000003">
    <property type="entry name" value="Dipeptidyl peptidase 4"/>
    <property type="match status" value="1"/>
</dbReference>
<keyword evidence="3" id="KW-0031">Aminopeptidase</keyword>
<sequence length="910" mass="102017">MNLSRPRGGRYETLAVNDDQDLEDLQSVLTTSELDRSAGPSLQKRSTSHSTNEAGDDYGDDNYSHYSETSDTEKPFHHNTASSTNGLFSDQPKLTLCNRIFLGVFGVFIVIWVAFALYLGVGRISDDGVYSTINSDGDIILTSMDGSEPRALLPAANVTDVHGARIPFFSFLVSPDEKYVLLGTNRLKQWRHSFNATYYIYNLESYKLTPLLESVGEPGVEHVAWSPVGHTLAYVQNNNLLIYQDMVHRRQITFDGAPSIFNGITDWVYEEEVYSSPSALWWSPDGTSIAFLRFDETDVPEFHFSLFMDNQLDAPSYPRDVMMKYPKVGFPNPIVNLHLYSLNAAIVPTEAQPLDPIKLDHVFEPNNRIIAEVKWVTDGAGALLVKVQNRVQNHEKLVLVNPPTLTGKIVREWNAGEEDGGWIDMRQSILNVAPSKAVPQGGYLDIANNNGYNHIALYTPIDNPSAKWLTSGEWEVQSIEAVDQNKGIVFFISTEKSSVERHLYSVTMDSVDKKSLTDVTQPGYYSTSFSTGAGYYLLTYGGPDVPWQKVKKVADEQFNKCNYMEYLPPGFSPDQKHPVLFQVYGGPNSQTVDTKFQLGFSAVMSSVEKLKYIVVVVDGRGSSQRGRAFKISVVNQLGKFEAEDQIAAGRHWKTLPYVDPNRMAIWGWSYGGFLAAKVTEANSGVFKAAISVAPVSDFRFYDSIYTERYMNLLPANLKGYETTAVTDMTGFNNTDFLLVHGTGDDNVHVQNAMVLIDRLTLAGNHRYKSHFFTDSDHRIQNHNANHEIYWLLTETLWETTGVLNRQKIMDLLVIQATDRHGTLAQNDHCIVHPDTMLELRVPALGLIAVQDRLLFGGATLYLRCLPCETIPQGSIRFGPYYVDQVSGHDLYHVHVQGISSSQYRELRSGQ</sequence>
<dbReference type="SUPFAM" id="SSF53474">
    <property type="entry name" value="alpha/beta-Hydrolases"/>
    <property type="match status" value="1"/>
</dbReference>
<evidence type="ECO:0000256" key="11">
    <source>
        <dbReference type="ARBA" id="ARBA00023180"/>
    </source>
</evidence>
<evidence type="ECO:0000259" key="15">
    <source>
        <dbReference type="Pfam" id="PF00930"/>
    </source>
</evidence>
<dbReference type="PANTHER" id="PTHR11731">
    <property type="entry name" value="PROTEASE FAMILY S9B,C DIPEPTIDYL-PEPTIDASE IV-RELATED"/>
    <property type="match status" value="1"/>
</dbReference>
<dbReference type="InterPro" id="IPR001375">
    <property type="entry name" value="Peptidase_S9_cat"/>
</dbReference>
<evidence type="ECO:0000259" key="14">
    <source>
        <dbReference type="Pfam" id="PF00326"/>
    </source>
</evidence>
<dbReference type="EMBL" id="JAAAHW010003865">
    <property type="protein sequence ID" value="KAF9980325.1"/>
    <property type="molecule type" value="Genomic_DNA"/>
</dbReference>
<evidence type="ECO:0000256" key="9">
    <source>
        <dbReference type="ARBA" id="ARBA00022989"/>
    </source>
</evidence>
<keyword evidence="6" id="KW-0378">Hydrolase</keyword>
<evidence type="ECO:0000256" key="1">
    <source>
        <dbReference type="ARBA" id="ARBA00004576"/>
    </source>
</evidence>
<dbReference type="GO" id="GO:0005886">
    <property type="term" value="C:plasma membrane"/>
    <property type="evidence" value="ECO:0007669"/>
    <property type="project" value="TreeGrafter"/>
</dbReference>
<dbReference type="Pfam" id="PF00930">
    <property type="entry name" value="DPPIV_N"/>
    <property type="match status" value="1"/>
</dbReference>
<keyword evidence="5 13" id="KW-0812">Transmembrane</keyword>
<name>A0A9P6SL98_9FUNG</name>
<evidence type="ECO:0000256" key="3">
    <source>
        <dbReference type="ARBA" id="ARBA00022438"/>
    </source>
</evidence>
<keyword evidence="4" id="KW-0645">Protease</keyword>
<dbReference type="Gene3D" id="3.40.50.1820">
    <property type="entry name" value="alpha/beta hydrolase"/>
    <property type="match status" value="1"/>
</dbReference>
<keyword evidence="7" id="KW-0720">Serine protease</keyword>
<feature type="region of interest" description="Disordered" evidence="12">
    <location>
        <begin position="27"/>
        <end position="83"/>
    </location>
</feature>
<comment type="caution">
    <text evidence="16">The sequence shown here is derived from an EMBL/GenBank/DDBJ whole genome shotgun (WGS) entry which is preliminary data.</text>
</comment>
<dbReference type="PROSITE" id="PS00708">
    <property type="entry name" value="PRO_ENDOPEP_SER"/>
    <property type="match status" value="1"/>
</dbReference>
<dbReference type="InterPro" id="IPR050278">
    <property type="entry name" value="Serine_Prot_S9B/DPPIV"/>
</dbReference>
<evidence type="ECO:0000313" key="17">
    <source>
        <dbReference type="Proteomes" id="UP000749646"/>
    </source>
</evidence>
<comment type="similarity">
    <text evidence="2">Belongs to the peptidase S9B family.</text>
</comment>
<evidence type="ECO:0000313" key="16">
    <source>
        <dbReference type="EMBL" id="KAF9980325.1"/>
    </source>
</evidence>
<dbReference type="InterPro" id="IPR002471">
    <property type="entry name" value="Pept_S9_AS"/>
</dbReference>
<feature type="domain" description="Dipeptidylpeptidase IV N-terminal" evidence="15">
    <location>
        <begin position="174"/>
        <end position="547"/>
    </location>
</feature>
<proteinExistence type="inferred from homology"/>
<evidence type="ECO:0000256" key="13">
    <source>
        <dbReference type="SAM" id="Phobius"/>
    </source>
</evidence>
<evidence type="ECO:0000256" key="6">
    <source>
        <dbReference type="ARBA" id="ARBA00022801"/>
    </source>
</evidence>
<evidence type="ECO:0000256" key="8">
    <source>
        <dbReference type="ARBA" id="ARBA00022968"/>
    </source>
</evidence>
<organism evidence="16 17">
    <name type="scientific">Modicella reniformis</name>
    <dbReference type="NCBI Taxonomy" id="1440133"/>
    <lineage>
        <taxon>Eukaryota</taxon>
        <taxon>Fungi</taxon>
        <taxon>Fungi incertae sedis</taxon>
        <taxon>Mucoromycota</taxon>
        <taxon>Mortierellomycotina</taxon>
        <taxon>Mortierellomycetes</taxon>
        <taxon>Mortierellales</taxon>
        <taxon>Mortierellaceae</taxon>
        <taxon>Modicella</taxon>
    </lineage>
</organism>
<dbReference type="GO" id="GO:0008239">
    <property type="term" value="F:dipeptidyl-peptidase activity"/>
    <property type="evidence" value="ECO:0007669"/>
    <property type="project" value="TreeGrafter"/>
</dbReference>
<dbReference type="GO" id="GO:0004252">
    <property type="term" value="F:serine-type endopeptidase activity"/>
    <property type="evidence" value="ECO:0007669"/>
    <property type="project" value="InterPro"/>
</dbReference>
<dbReference type="Proteomes" id="UP000749646">
    <property type="component" value="Unassembled WGS sequence"/>
</dbReference>
<keyword evidence="8" id="KW-0735">Signal-anchor</keyword>
<evidence type="ECO:0000256" key="2">
    <source>
        <dbReference type="ARBA" id="ARBA00006150"/>
    </source>
</evidence>
<feature type="domain" description="Peptidase S9 prolyl oligopeptidase catalytic" evidence="14">
    <location>
        <begin position="600"/>
        <end position="788"/>
    </location>
</feature>
<dbReference type="Gene3D" id="2.140.10.30">
    <property type="entry name" value="Dipeptidylpeptidase IV, N-terminal domain"/>
    <property type="match status" value="1"/>
</dbReference>
<accession>A0A9P6SL98</accession>